<dbReference type="GO" id="GO:0004519">
    <property type="term" value="F:endonuclease activity"/>
    <property type="evidence" value="ECO:0007669"/>
    <property type="project" value="UniProtKB-KW"/>
</dbReference>
<evidence type="ECO:0000256" key="3">
    <source>
        <dbReference type="ARBA" id="ARBA00038412"/>
    </source>
</evidence>
<dbReference type="PANTHER" id="PTHR41286">
    <property type="entry name" value="HNH NUCLEASE YAJD-RELATED"/>
    <property type="match status" value="1"/>
</dbReference>
<accession>A0A1X0ZLV3</accession>
<evidence type="ECO:0000256" key="1">
    <source>
        <dbReference type="ARBA" id="ARBA00022722"/>
    </source>
</evidence>
<organism evidence="7 8">
    <name type="scientific">Pseudomonas putida</name>
    <name type="common">Arthrobacter siderocapsulatus</name>
    <dbReference type="NCBI Taxonomy" id="303"/>
    <lineage>
        <taxon>Bacteria</taxon>
        <taxon>Pseudomonadati</taxon>
        <taxon>Pseudomonadota</taxon>
        <taxon>Gammaproteobacteria</taxon>
        <taxon>Pseudomonadales</taxon>
        <taxon>Pseudomonadaceae</taxon>
        <taxon>Pseudomonas</taxon>
    </lineage>
</organism>
<dbReference type="GO" id="GO:0005829">
    <property type="term" value="C:cytosol"/>
    <property type="evidence" value="ECO:0007669"/>
    <property type="project" value="TreeGrafter"/>
</dbReference>
<comment type="caution">
    <text evidence="7">The sequence shown here is derived from an EMBL/GenBank/DDBJ whole genome shotgun (WGS) entry which is preliminary data.</text>
</comment>
<dbReference type="Gene3D" id="1.10.30.50">
    <property type="match status" value="1"/>
</dbReference>
<dbReference type="InterPro" id="IPR002711">
    <property type="entry name" value="HNH"/>
</dbReference>
<dbReference type="Pfam" id="PF01844">
    <property type="entry name" value="HNH"/>
    <property type="match status" value="1"/>
</dbReference>
<dbReference type="RefSeq" id="WP_084859339.1">
    <property type="nucleotide sequence ID" value="NZ_NBWC01000055.1"/>
</dbReference>
<evidence type="ECO:0000259" key="6">
    <source>
        <dbReference type="SMART" id="SM00507"/>
    </source>
</evidence>
<dbReference type="PANTHER" id="PTHR41286:SF1">
    <property type="entry name" value="HNH NUCLEASE YAJD-RELATED"/>
    <property type="match status" value="1"/>
</dbReference>
<comment type="similarity">
    <text evidence="3">Belongs to the HNH nuclease family.</text>
</comment>
<keyword evidence="1" id="KW-0540">Nuclease</keyword>
<dbReference type="CDD" id="cd00085">
    <property type="entry name" value="HNHc"/>
    <property type="match status" value="1"/>
</dbReference>
<feature type="domain" description="HNH nuclease" evidence="6">
    <location>
        <begin position="44"/>
        <end position="100"/>
    </location>
</feature>
<dbReference type="GO" id="GO:0008270">
    <property type="term" value="F:zinc ion binding"/>
    <property type="evidence" value="ECO:0007669"/>
    <property type="project" value="InterPro"/>
</dbReference>
<gene>
    <name evidence="7" type="ORF">B7H17_26265</name>
</gene>
<dbReference type="InterPro" id="IPR036280">
    <property type="entry name" value="Multihaem_cyt_sf"/>
</dbReference>
<feature type="region of interest" description="Disordered" evidence="5">
    <location>
        <begin position="1"/>
        <end position="25"/>
    </location>
</feature>
<dbReference type="AlphaFoldDB" id="A0A1X0ZLV3"/>
<dbReference type="SUPFAM" id="SSF48695">
    <property type="entry name" value="Multiheme cytochromes"/>
    <property type="match status" value="1"/>
</dbReference>
<evidence type="ECO:0000256" key="2">
    <source>
        <dbReference type="ARBA" id="ARBA00022801"/>
    </source>
</evidence>
<dbReference type="GO" id="GO:0003676">
    <property type="term" value="F:nucleic acid binding"/>
    <property type="evidence" value="ECO:0007669"/>
    <property type="project" value="InterPro"/>
</dbReference>
<keyword evidence="7" id="KW-0255">Endonuclease</keyword>
<sequence length="110" mass="12873">MAKLQTLQPRIQPLKGRELGQPQSLDSWREGKTTAQRGYGYKWQKARETFLRHNPLCAYCHDRGRVTEATVVDHKIPHRGDQRLFWDQSNWQPLCSECHSSVKQAEEKRG</sequence>
<dbReference type="GO" id="GO:0016787">
    <property type="term" value="F:hydrolase activity"/>
    <property type="evidence" value="ECO:0007669"/>
    <property type="project" value="UniProtKB-KW"/>
</dbReference>
<proteinExistence type="inferred from homology"/>
<evidence type="ECO:0000256" key="4">
    <source>
        <dbReference type="ARBA" id="ARBA00040194"/>
    </source>
</evidence>
<reference evidence="7 8" key="1">
    <citation type="submission" date="2017-04" db="EMBL/GenBank/DDBJ databases">
        <title>Presence of VIM-2 positive Pseudomonas species in chickens and their surrounding environment.</title>
        <authorList>
            <person name="Zhang R."/>
        </authorList>
    </citation>
    <scope>NUCLEOTIDE SEQUENCE [LARGE SCALE GENOMIC DNA]</scope>
    <source>
        <strain evidence="7 8">DZ-C18</strain>
    </source>
</reference>
<dbReference type="Proteomes" id="UP000193675">
    <property type="component" value="Unassembled WGS sequence"/>
</dbReference>
<keyword evidence="2" id="KW-0378">Hydrolase</keyword>
<dbReference type="InterPro" id="IPR003615">
    <property type="entry name" value="HNH_nuc"/>
</dbReference>
<evidence type="ECO:0000313" key="7">
    <source>
        <dbReference type="EMBL" id="ORL58115.1"/>
    </source>
</evidence>
<name>A0A1X0ZLV3_PSEPU</name>
<evidence type="ECO:0000256" key="5">
    <source>
        <dbReference type="SAM" id="MobiDB-lite"/>
    </source>
</evidence>
<evidence type="ECO:0000313" key="8">
    <source>
        <dbReference type="Proteomes" id="UP000193675"/>
    </source>
</evidence>
<dbReference type="SMART" id="SM00507">
    <property type="entry name" value="HNHc"/>
    <property type="match status" value="1"/>
</dbReference>
<protein>
    <recommendedName>
        <fullName evidence="4">Putative HNH nuclease YajD</fullName>
    </recommendedName>
</protein>
<dbReference type="OrthoDB" id="5292295at2"/>
<dbReference type="EMBL" id="NBWC01000055">
    <property type="protein sequence ID" value="ORL58115.1"/>
    <property type="molecule type" value="Genomic_DNA"/>
</dbReference>